<dbReference type="EMBL" id="CP008941">
    <property type="protein sequence ID" value="AIK96686.1"/>
    <property type="molecule type" value="Genomic_DNA"/>
</dbReference>
<gene>
    <name evidence="1" type="ORF">ID47_08065</name>
</gene>
<reference evidence="1 2" key="1">
    <citation type="submission" date="2014-07" db="EMBL/GenBank/DDBJ databases">
        <title>Comparative genomic insights into amoeba endosymbionts belonging to the families of Holosporaceae and Candidatus Midichloriaceae within Rickettsiales.</title>
        <authorList>
            <person name="Wang Z."/>
            <person name="Wu M."/>
        </authorList>
    </citation>
    <scope>NUCLEOTIDE SEQUENCE [LARGE SCALE GENOMIC DNA]</scope>
    <source>
        <strain evidence="1">PRA3</strain>
    </source>
</reference>
<dbReference type="KEGG" id="paca:ID47_08065"/>
<dbReference type="AlphaFoldDB" id="A0A077AW98"/>
<proteinExistence type="predicted"/>
<evidence type="ECO:0000313" key="2">
    <source>
        <dbReference type="Proteomes" id="UP000028926"/>
    </source>
</evidence>
<accession>A0A077AW98</accession>
<keyword evidence="2" id="KW-1185">Reference proteome</keyword>
<dbReference type="HOGENOM" id="CLU_2786175_0_0_5"/>
<evidence type="ECO:0000313" key="1">
    <source>
        <dbReference type="EMBL" id="AIK96686.1"/>
    </source>
</evidence>
<sequence length="68" mass="7935">MVTTFAFYKDMTYPCSFFLEVSLKSTDLWLVNSLAIVSWNNFYKHKKGGKNPPFQKSTNGCFYFAKVF</sequence>
<dbReference type="Proteomes" id="UP000028926">
    <property type="component" value="Chromosome"/>
</dbReference>
<name>A0A077AW98_9PROT</name>
<protein>
    <submittedName>
        <fullName evidence="1">Uncharacterized protein</fullName>
    </submittedName>
</protein>
<organism evidence="1 2">
    <name type="scientific">Candidatus Odyssella acanthamoebae</name>
    <dbReference type="NCBI Taxonomy" id="91604"/>
    <lineage>
        <taxon>Bacteria</taxon>
        <taxon>Pseudomonadati</taxon>
        <taxon>Pseudomonadota</taxon>
        <taxon>Alphaproteobacteria</taxon>
        <taxon>Holosporales</taxon>
        <taxon>Candidatus Paracaedibacteraceae</taxon>
        <taxon>Candidatus Odyssella</taxon>
    </lineage>
</organism>